<evidence type="ECO:0000256" key="1">
    <source>
        <dbReference type="ARBA" id="ARBA00001974"/>
    </source>
</evidence>
<dbReference type="PANTHER" id="PTHR11530:SF26">
    <property type="entry name" value="FAD DEPENDENT OXIDOREDUCTASE SUPERFAMILY (AFU_ORTHOLOGUE AFUA_5G13940)"/>
    <property type="match status" value="1"/>
</dbReference>
<dbReference type="AlphaFoldDB" id="A0A1D2VEQ2"/>
<proteinExistence type="inferred from homology"/>
<keyword evidence="3" id="KW-0285">Flavoprotein</keyword>
<dbReference type="GO" id="GO:0019478">
    <property type="term" value="P:D-amino acid catabolic process"/>
    <property type="evidence" value="ECO:0007669"/>
    <property type="project" value="TreeGrafter"/>
</dbReference>
<dbReference type="GO" id="GO:0003884">
    <property type="term" value="F:D-amino-acid oxidase activity"/>
    <property type="evidence" value="ECO:0007669"/>
    <property type="project" value="InterPro"/>
</dbReference>
<dbReference type="SUPFAM" id="SSF54373">
    <property type="entry name" value="FAD-linked reductases, C-terminal domain"/>
    <property type="match status" value="1"/>
</dbReference>
<dbReference type="PIRSF" id="PIRSF000189">
    <property type="entry name" value="D-aa_oxidase"/>
    <property type="match status" value="1"/>
</dbReference>
<reference evidence="9" key="1">
    <citation type="submission" date="2016-05" db="EMBL/GenBank/DDBJ databases">
        <title>Comparative genomics of biotechnologically important yeasts.</title>
        <authorList>
            <consortium name="DOE Joint Genome Institute"/>
            <person name="Riley R."/>
            <person name="Haridas S."/>
            <person name="Wolfe K.H."/>
            <person name="Lopes M.R."/>
            <person name="Hittinger C.T."/>
            <person name="Goker M."/>
            <person name="Salamov A."/>
            <person name="Wisecaver J."/>
            <person name="Long T.M."/>
            <person name="Aerts A.L."/>
            <person name="Barry K."/>
            <person name="Choi C."/>
            <person name="Clum A."/>
            <person name="Coughlan A.Y."/>
            <person name="Deshpande S."/>
            <person name="Douglass A.P."/>
            <person name="Hanson S.J."/>
            <person name="Klenk H.-P."/>
            <person name="Labutti K."/>
            <person name="Lapidus A."/>
            <person name="Lindquist E."/>
            <person name="Lipzen A."/>
            <person name="Meier-Kolthoff J.P."/>
            <person name="Ohm R.A."/>
            <person name="Otillar R.P."/>
            <person name="Pangilinan J."/>
            <person name="Peng Y."/>
            <person name="Rokas A."/>
            <person name="Rosa C.A."/>
            <person name="Scheuner C."/>
            <person name="Sibirny A.A."/>
            <person name="Slot J.C."/>
            <person name="Stielow J.B."/>
            <person name="Sun H."/>
            <person name="Kurtzman C.P."/>
            <person name="Blackwell M."/>
            <person name="Grigoriev I.V."/>
            <person name="Jeffries T.W."/>
        </authorList>
    </citation>
    <scope>NUCLEOTIDE SEQUENCE [LARGE SCALE GENOMIC DNA]</scope>
    <source>
        <strain evidence="9">DSM 1968</strain>
    </source>
</reference>
<dbReference type="InterPro" id="IPR023209">
    <property type="entry name" value="DAO"/>
</dbReference>
<evidence type="ECO:0000256" key="2">
    <source>
        <dbReference type="ARBA" id="ARBA00006730"/>
    </source>
</evidence>
<evidence type="ECO:0000256" key="3">
    <source>
        <dbReference type="ARBA" id="ARBA00022630"/>
    </source>
</evidence>
<dbReference type="STRING" id="1344418.A0A1D2VEQ2"/>
<dbReference type="RefSeq" id="XP_020046485.1">
    <property type="nucleotide sequence ID" value="XM_020195025.1"/>
</dbReference>
<evidence type="ECO:0000256" key="6">
    <source>
        <dbReference type="PIRSR" id="PIRSR000189-1"/>
    </source>
</evidence>
<dbReference type="GO" id="GO:0005737">
    <property type="term" value="C:cytoplasm"/>
    <property type="evidence" value="ECO:0007669"/>
    <property type="project" value="TreeGrafter"/>
</dbReference>
<feature type="domain" description="FAD dependent oxidoreductase" evidence="7">
    <location>
        <begin position="8"/>
        <end position="362"/>
    </location>
</feature>
<dbReference type="GeneID" id="30968661"/>
<dbReference type="OrthoDB" id="2015447at2759"/>
<dbReference type="InParanoid" id="A0A1D2VEQ2"/>
<evidence type="ECO:0000259" key="7">
    <source>
        <dbReference type="Pfam" id="PF01266"/>
    </source>
</evidence>
<sequence>MSICNTQRVIVVGAGITGLTTAFELSKQGYKVILISKCFPTDEKYSYEYASAWAGAHFTPVPTYSEKDVLEMKLNRTTYRYFKELAEEFPESSVKFVKGIHYLEEPLSAYYSETNAGYNSSNLENFKTLSPEIIPFDDIKFGCEYDSWVANAPHLLKFLFNRLRIFYNVKAFQLDVMSIRQIFEASHCFSGLHDILGVINCTGRGLQYDGGYDSDTFFVRTQTINISKPICPNISTIPYYKKTVIIQLKDGSSVYVIERPIDGGFSIGGSRQINDFCPFAREAETREIIENAKKYFKELLNAVGEFDIKKVNVSIRAVRKGGLKLSKVLIKEQGNKFLIDAYGAGAMGYELSFGIAEKVVEMVNDKYENISAKF</sequence>
<feature type="binding site" evidence="6">
    <location>
        <position position="255"/>
    </location>
    <ligand>
        <name>D-dopa</name>
        <dbReference type="ChEBI" id="CHEBI:149689"/>
    </ligand>
</feature>
<gene>
    <name evidence="8" type="ORF">ASCRUDRAFT_8933</name>
</gene>
<evidence type="ECO:0000256" key="5">
    <source>
        <dbReference type="ARBA" id="ARBA00023002"/>
    </source>
</evidence>
<dbReference type="Gene3D" id="3.40.50.720">
    <property type="entry name" value="NAD(P)-binding Rossmann-like Domain"/>
    <property type="match status" value="1"/>
</dbReference>
<dbReference type="Gene3D" id="3.30.9.10">
    <property type="entry name" value="D-Amino Acid Oxidase, subunit A, domain 2"/>
    <property type="match status" value="1"/>
</dbReference>
<keyword evidence="4 6" id="KW-0274">FAD</keyword>
<comment type="cofactor">
    <cofactor evidence="1 6">
        <name>FAD</name>
        <dbReference type="ChEBI" id="CHEBI:57692"/>
    </cofactor>
</comment>
<comment type="similarity">
    <text evidence="2">Belongs to the DAMOX/DASOX family.</text>
</comment>
<keyword evidence="5" id="KW-0560">Oxidoreductase</keyword>
<feature type="binding site" evidence="6">
    <location>
        <position position="176"/>
    </location>
    <ligand>
        <name>FAD</name>
        <dbReference type="ChEBI" id="CHEBI:57692"/>
    </ligand>
</feature>
<dbReference type="Pfam" id="PF01266">
    <property type="entry name" value="DAO"/>
    <property type="match status" value="1"/>
</dbReference>
<accession>A0A1D2VEQ2</accession>
<name>A0A1D2VEQ2_9ASCO</name>
<evidence type="ECO:0000256" key="4">
    <source>
        <dbReference type="ARBA" id="ARBA00022827"/>
    </source>
</evidence>
<keyword evidence="9" id="KW-1185">Reference proteome</keyword>
<dbReference type="Proteomes" id="UP000095038">
    <property type="component" value="Unassembled WGS sequence"/>
</dbReference>
<feature type="binding site" evidence="6">
    <location>
        <position position="202"/>
    </location>
    <ligand>
        <name>FAD</name>
        <dbReference type="ChEBI" id="CHEBI:57692"/>
    </ligand>
</feature>
<organism evidence="8 9">
    <name type="scientific">Ascoidea rubescens DSM 1968</name>
    <dbReference type="NCBI Taxonomy" id="1344418"/>
    <lineage>
        <taxon>Eukaryota</taxon>
        <taxon>Fungi</taxon>
        <taxon>Dikarya</taxon>
        <taxon>Ascomycota</taxon>
        <taxon>Saccharomycotina</taxon>
        <taxon>Saccharomycetes</taxon>
        <taxon>Ascoideaceae</taxon>
        <taxon>Ascoidea</taxon>
    </lineage>
</organism>
<dbReference type="GO" id="GO:0071949">
    <property type="term" value="F:FAD binding"/>
    <property type="evidence" value="ECO:0007669"/>
    <property type="project" value="InterPro"/>
</dbReference>
<evidence type="ECO:0000313" key="8">
    <source>
        <dbReference type="EMBL" id="ODV60178.1"/>
    </source>
</evidence>
<evidence type="ECO:0000313" key="9">
    <source>
        <dbReference type="Proteomes" id="UP000095038"/>
    </source>
</evidence>
<feature type="binding site" evidence="6">
    <location>
        <position position="316"/>
    </location>
    <ligand>
        <name>D-dopa</name>
        <dbReference type="ChEBI" id="CHEBI:149689"/>
    </ligand>
</feature>
<protein>
    <submittedName>
        <fullName evidence="8">D-amino acid oxidase</fullName>
    </submittedName>
</protein>
<dbReference type="EMBL" id="KV454483">
    <property type="protein sequence ID" value="ODV60178.1"/>
    <property type="molecule type" value="Genomic_DNA"/>
</dbReference>
<dbReference type="InterPro" id="IPR006076">
    <property type="entry name" value="FAD-dep_OxRdtase"/>
</dbReference>
<dbReference type="SUPFAM" id="SSF51971">
    <property type="entry name" value="Nucleotide-binding domain"/>
    <property type="match status" value="1"/>
</dbReference>
<dbReference type="PANTHER" id="PTHR11530">
    <property type="entry name" value="D-AMINO ACID OXIDASE"/>
    <property type="match status" value="1"/>
</dbReference>